<reference evidence="5 6" key="1">
    <citation type="submission" date="2020-02" db="EMBL/GenBank/DDBJ databases">
        <authorList>
            <person name="Rodrigo-Torres L."/>
            <person name="Arahal R. D."/>
            <person name="Lucena T."/>
        </authorList>
    </citation>
    <scope>NUCLEOTIDE SEQUENCE [LARGE SCALE GENOMIC DNA]</scope>
    <source>
        <strain evidence="5 6">CECT 9734</strain>
    </source>
</reference>
<proteinExistence type="predicted"/>
<sequence length="612" mass="69578">MNKLGLILVGFLLSFSTMAAQPSSQELANSRTWQKLLHLPNGHSHSEITTPGFFLHDDGHKNPEAELTTTLEALKETPQLACRYPARAHWLAQQGAIKPLNLDACDELQKWLNGQSPNAVSVIFADGFLDNPASFYGHMLIRIDNDNADHPRQLLAQSFNFGARVPDDEDPVTYIVKGLFGGYQAAYSTSHFYRYDINYADAELRNLWSYRLATSEAQSRLLIWHLWELLQTDYTYFFTSRNCAYHMARALELVTDGELVSSRDPFVLPSDVIQRLNQAEINGAAAISQRQFIPSRLYQFQQRWQQLEAAEKQTVETWLAQPETADLSFLDEASAVRVSDVLTDFFTYRLSQTRDDEQQQERLQHSKSRLLRARMQQPMGLTHEWRMPQPSAPQSGQDPSLIRIGMQSLNAPGVDSSQQLTLRFRPTYYDVLQPQQGRLANATLTMGELEVGADDTELQLNSLWLLRLHTLNPSVSGLPGDGGASWGLQVGWQRDFLRQSEQRLSPVVSADYGKAYMLAEQWFNLSLRAELRNPTPELGAAIIAPQLEWIGDFPGARSQCRVRYEIDTTNRLNEPLFAGCEIAFHSAENQDIRIALQHQQNTVMQVAWSWYW</sequence>
<feature type="domain" description="DUF7843" evidence="4">
    <location>
        <begin position="25"/>
        <end position="94"/>
    </location>
</feature>
<dbReference type="Proteomes" id="UP000481517">
    <property type="component" value="Unassembled WGS sequence"/>
</dbReference>
<evidence type="ECO:0000256" key="1">
    <source>
        <dbReference type="SAM" id="SignalP"/>
    </source>
</evidence>
<keyword evidence="1" id="KW-0732">Signal</keyword>
<gene>
    <name evidence="5" type="ORF">PSI9734_01333</name>
</gene>
<evidence type="ECO:0000313" key="6">
    <source>
        <dbReference type="Proteomes" id="UP000481517"/>
    </source>
</evidence>
<dbReference type="Pfam" id="PF13387">
    <property type="entry name" value="Lnb_N"/>
    <property type="match status" value="1"/>
</dbReference>
<feature type="signal peptide" evidence="1">
    <location>
        <begin position="1"/>
        <end position="19"/>
    </location>
</feature>
<dbReference type="AlphaFoldDB" id="A0A6S6WJP3"/>
<evidence type="ECO:0000259" key="4">
    <source>
        <dbReference type="Pfam" id="PF25225"/>
    </source>
</evidence>
<protein>
    <submittedName>
        <fullName evidence="5">Uncharacterized protein</fullName>
    </submittedName>
</protein>
<organism evidence="5 6">
    <name type="scientific">Pseudidiomarina piscicola</name>
    <dbReference type="NCBI Taxonomy" id="2614830"/>
    <lineage>
        <taxon>Bacteria</taxon>
        <taxon>Pseudomonadati</taxon>
        <taxon>Pseudomonadota</taxon>
        <taxon>Gammaproteobacteria</taxon>
        <taxon>Alteromonadales</taxon>
        <taxon>Idiomarinaceae</taxon>
        <taxon>Pseudidiomarina</taxon>
    </lineage>
</organism>
<name>A0A6S6WJP3_9GAMM</name>
<keyword evidence="6" id="KW-1185">Reference proteome</keyword>
<dbReference type="Pfam" id="PF25225">
    <property type="entry name" value="DUF7843"/>
    <property type="match status" value="1"/>
</dbReference>
<evidence type="ECO:0000259" key="3">
    <source>
        <dbReference type="Pfam" id="PF25222"/>
    </source>
</evidence>
<dbReference type="Pfam" id="PF25222">
    <property type="entry name" value="DUF7840"/>
    <property type="match status" value="1"/>
</dbReference>
<dbReference type="InterPro" id="IPR057162">
    <property type="entry name" value="DUF7840"/>
</dbReference>
<feature type="chain" id="PRO_5028958475" evidence="1">
    <location>
        <begin position="20"/>
        <end position="612"/>
    </location>
</feature>
<evidence type="ECO:0000313" key="5">
    <source>
        <dbReference type="EMBL" id="CAB0150894.1"/>
    </source>
</evidence>
<feature type="domain" description="DUF7840" evidence="3">
    <location>
        <begin position="391"/>
        <end position="611"/>
    </location>
</feature>
<dbReference type="InterPro" id="IPR057165">
    <property type="entry name" value="DUF7843"/>
</dbReference>
<feature type="domain" description="Lnb N-terminal periplasmic" evidence="2">
    <location>
        <begin position="108"/>
        <end position="277"/>
    </location>
</feature>
<evidence type="ECO:0000259" key="2">
    <source>
        <dbReference type="Pfam" id="PF13387"/>
    </source>
</evidence>
<dbReference type="InterPro" id="IPR025178">
    <property type="entry name" value="Lnb_N"/>
</dbReference>
<accession>A0A6S6WJP3</accession>
<dbReference type="EMBL" id="CADCXY010000002">
    <property type="protein sequence ID" value="CAB0150894.1"/>
    <property type="molecule type" value="Genomic_DNA"/>
</dbReference>